<evidence type="ECO:0000256" key="2">
    <source>
        <dbReference type="ARBA" id="ARBA00022741"/>
    </source>
</evidence>
<dbReference type="GO" id="GO:0004371">
    <property type="term" value="F:glycerone kinase activity"/>
    <property type="evidence" value="ECO:0007669"/>
    <property type="project" value="UniProtKB-EC"/>
</dbReference>
<comment type="catalytic activity">
    <reaction evidence="5">
        <text>D-glyceraldehyde + ATP = D-glyceraldehyde 3-phosphate + ADP + H(+)</text>
        <dbReference type="Rhea" id="RHEA:13941"/>
        <dbReference type="ChEBI" id="CHEBI:15378"/>
        <dbReference type="ChEBI" id="CHEBI:17378"/>
        <dbReference type="ChEBI" id="CHEBI:30616"/>
        <dbReference type="ChEBI" id="CHEBI:59776"/>
        <dbReference type="ChEBI" id="CHEBI:456216"/>
        <dbReference type="EC" id="2.7.1.28"/>
    </reaction>
</comment>
<evidence type="ECO:0000313" key="9">
    <source>
        <dbReference type="EMBL" id="PIA92994.1"/>
    </source>
</evidence>
<accession>A0A2G5HKB6</accession>
<comment type="catalytic activity">
    <reaction evidence="6">
        <text>dihydroxyacetone + ATP = dihydroxyacetone phosphate + ADP + H(+)</text>
        <dbReference type="Rhea" id="RHEA:15773"/>
        <dbReference type="ChEBI" id="CHEBI:15378"/>
        <dbReference type="ChEBI" id="CHEBI:16016"/>
        <dbReference type="ChEBI" id="CHEBI:30616"/>
        <dbReference type="ChEBI" id="CHEBI:57642"/>
        <dbReference type="ChEBI" id="CHEBI:456216"/>
        <dbReference type="EC" id="2.7.1.29"/>
    </reaction>
</comment>
<dbReference type="EMBL" id="CP134187">
    <property type="protein sequence ID" value="WPB01369.1"/>
    <property type="molecule type" value="Genomic_DNA"/>
</dbReference>
<dbReference type="EMBL" id="LKMD01000105">
    <property type="protein sequence ID" value="PIA92994.1"/>
    <property type="molecule type" value="Genomic_DNA"/>
</dbReference>
<evidence type="ECO:0000313" key="12">
    <source>
        <dbReference type="Proteomes" id="UP001302367"/>
    </source>
</evidence>
<evidence type="ECO:0000256" key="1">
    <source>
        <dbReference type="ARBA" id="ARBA00022679"/>
    </source>
</evidence>
<evidence type="ECO:0000256" key="7">
    <source>
        <dbReference type="SAM" id="MobiDB-lite"/>
    </source>
</evidence>
<evidence type="ECO:0000313" key="10">
    <source>
        <dbReference type="EMBL" id="WPB01369.1"/>
    </source>
</evidence>
<sequence length="523" mass="56036">MAVVVEQTIPFSSSTLDLENATRWNTLLPLIRPSIKTVQTQKGQHILVDTAKAEGKYVHVVAVGTSGNFSSKLLDDKYVTAIITQERGAGVLHATDLPHALQSAGIQVSQGVVVVRGGKQKNVEAHQPDVLEIELSSELEQDHVLHLLAHATETTRSNPHHISDLLKAFVKDASTAHSKFHTEKAEGNPAVLHVDGAQAFEKAKHAVERDLKHVLKDHGSPGEETVYSVHYSDVNGLSRLENYIIAGEIANYLSSQKLHYTLSHSTILNHTDQARGFSISICPLPKHFLSPQPSPQPHKPIGATASSDPDALKKTLSPSQSKITFSDSTIRSRITSACNAVITAEPTITEYDTIVGDGDCGYTLRDGAKQVLTFISDKDLSRLPETLADLVSELEVNMGGTSGALYCIFLTALASALASSLASEESVAKALEKALGELCKYTNARVGDRTMMDALIPFVETLAGGGEVGKALEKAKEGVEGTKKMEAKLGRSTYLDESATRGVPDPGAYGLLVLLEGMVGAKE</sequence>
<dbReference type="GO" id="GO:0005829">
    <property type="term" value="C:cytosol"/>
    <property type="evidence" value="ECO:0007669"/>
    <property type="project" value="TreeGrafter"/>
</dbReference>
<feature type="region of interest" description="Disordered" evidence="7">
    <location>
        <begin position="289"/>
        <end position="315"/>
    </location>
</feature>
<dbReference type="PANTHER" id="PTHR28629:SF4">
    <property type="entry name" value="TRIOKINASE_FMN CYCLASE"/>
    <property type="match status" value="1"/>
</dbReference>
<dbReference type="OrthoDB" id="2139957at2759"/>
<evidence type="ECO:0000256" key="3">
    <source>
        <dbReference type="ARBA" id="ARBA00022777"/>
    </source>
</evidence>
<dbReference type="Proteomes" id="UP001302367">
    <property type="component" value="Chromosome 4"/>
</dbReference>
<dbReference type="GO" id="GO:0050354">
    <property type="term" value="F:triokinase activity"/>
    <property type="evidence" value="ECO:0007669"/>
    <property type="project" value="UniProtKB-EC"/>
</dbReference>
<dbReference type="SMART" id="SM01120">
    <property type="entry name" value="Dak2"/>
    <property type="match status" value="1"/>
</dbReference>
<dbReference type="InterPro" id="IPR050861">
    <property type="entry name" value="Dihydroxyacetone_Kinase"/>
</dbReference>
<protein>
    <submittedName>
        <fullName evidence="9">Dihydroxyacetone kinase</fullName>
    </submittedName>
</protein>
<dbReference type="InterPro" id="IPR036117">
    <property type="entry name" value="DhaL_dom_sf"/>
</dbReference>
<evidence type="ECO:0000256" key="4">
    <source>
        <dbReference type="ARBA" id="ARBA00022840"/>
    </source>
</evidence>
<keyword evidence="12" id="KW-1185">Reference proteome</keyword>
<proteinExistence type="predicted"/>
<dbReference type="FunFam" id="1.25.40.340:FF:000001">
    <property type="entry name" value="Dihydroxyacetone kinase 1"/>
    <property type="match status" value="1"/>
</dbReference>
<dbReference type="GO" id="GO:0019563">
    <property type="term" value="P:glycerol catabolic process"/>
    <property type="evidence" value="ECO:0007669"/>
    <property type="project" value="TreeGrafter"/>
</dbReference>
<keyword evidence="4" id="KW-0067">ATP-binding</keyword>
<dbReference type="PANTHER" id="PTHR28629">
    <property type="entry name" value="TRIOKINASE/FMN CYCLASE"/>
    <property type="match status" value="1"/>
</dbReference>
<reference evidence="9 11" key="1">
    <citation type="submission" date="2015-10" db="EMBL/GenBank/DDBJ databases">
        <title>The cercosporin biosynthetic gene cluster was horizontally transferred to several fungal lineages and shown to be expanded in Cercospora beticola based on microsynteny with recipient genomes.</title>
        <authorList>
            <person name="De Jonge R."/>
            <person name="Ebert M.K."/>
            <person name="Suttle J.C."/>
            <person name="Jurick Ii W.M."/>
            <person name="Secor G.A."/>
            <person name="Thomma B.P."/>
            <person name="Van De Peer Y."/>
            <person name="Bolton M.D."/>
        </authorList>
    </citation>
    <scope>NUCLEOTIDE SEQUENCE [LARGE SCALE GENOMIC DNA]</scope>
    <source>
        <strain evidence="9 11">09-40</strain>
    </source>
</reference>
<evidence type="ECO:0000256" key="5">
    <source>
        <dbReference type="ARBA" id="ARBA00047974"/>
    </source>
</evidence>
<dbReference type="SUPFAM" id="SSF101473">
    <property type="entry name" value="DhaL-like"/>
    <property type="match status" value="1"/>
</dbReference>
<evidence type="ECO:0000313" key="11">
    <source>
        <dbReference type="Proteomes" id="UP000230605"/>
    </source>
</evidence>
<dbReference type="PROSITE" id="PS51480">
    <property type="entry name" value="DHAL"/>
    <property type="match status" value="1"/>
</dbReference>
<dbReference type="AlphaFoldDB" id="A0A2G5HKB6"/>
<organism evidence="9 11">
    <name type="scientific">Cercospora beticola</name>
    <name type="common">Sugarbeet leaf spot fungus</name>
    <dbReference type="NCBI Taxonomy" id="122368"/>
    <lineage>
        <taxon>Eukaryota</taxon>
        <taxon>Fungi</taxon>
        <taxon>Dikarya</taxon>
        <taxon>Ascomycota</taxon>
        <taxon>Pezizomycotina</taxon>
        <taxon>Dothideomycetes</taxon>
        <taxon>Dothideomycetidae</taxon>
        <taxon>Mycosphaerellales</taxon>
        <taxon>Mycosphaerellaceae</taxon>
        <taxon>Cercospora</taxon>
    </lineage>
</organism>
<keyword evidence="2" id="KW-0547">Nucleotide-binding</keyword>
<evidence type="ECO:0000259" key="8">
    <source>
        <dbReference type="PROSITE" id="PS51480"/>
    </source>
</evidence>
<feature type="domain" description="DhaL" evidence="8">
    <location>
        <begin position="328"/>
        <end position="520"/>
    </location>
</feature>
<gene>
    <name evidence="9" type="ORF">CB0940_04153</name>
    <name evidence="10" type="ORF">RHO25_005995</name>
</gene>
<dbReference type="Pfam" id="PF02734">
    <property type="entry name" value="Dak2"/>
    <property type="match status" value="1"/>
</dbReference>
<reference evidence="10 12" key="2">
    <citation type="submission" date="2023-09" db="EMBL/GenBank/DDBJ databases">
        <title>Complete-Gapless Cercospora beticola genome.</title>
        <authorList>
            <person name="Wyatt N.A."/>
            <person name="Spanner R.E."/>
            <person name="Bolton M.D."/>
        </authorList>
    </citation>
    <scope>NUCLEOTIDE SEQUENCE [LARGE SCALE GENOMIC DNA]</scope>
    <source>
        <strain evidence="10">Cb09-40</strain>
    </source>
</reference>
<keyword evidence="3 9" id="KW-0418">Kinase</keyword>
<dbReference type="Gene3D" id="1.25.40.340">
    <property type="match status" value="1"/>
</dbReference>
<dbReference type="InterPro" id="IPR004007">
    <property type="entry name" value="DhaL_dom"/>
</dbReference>
<evidence type="ECO:0000256" key="6">
    <source>
        <dbReference type="ARBA" id="ARBA00048898"/>
    </source>
</evidence>
<name>A0A2G5HKB6_CERBT</name>
<dbReference type="Proteomes" id="UP000230605">
    <property type="component" value="Chromosome 4"/>
</dbReference>
<keyword evidence="1" id="KW-0808">Transferase</keyword>
<dbReference type="GO" id="GO:0005524">
    <property type="term" value="F:ATP binding"/>
    <property type="evidence" value="ECO:0007669"/>
    <property type="project" value="UniProtKB-KW"/>
</dbReference>